<protein>
    <submittedName>
        <fullName evidence="1">Uncharacterized protein</fullName>
    </submittedName>
</protein>
<sequence>MKKNKIVFLVLAAIFALCMLWIGIDMSSRTTFPGSKRNLKERIAPSDTVKNNVKETKD</sequence>
<evidence type="ECO:0000313" key="1">
    <source>
        <dbReference type="EMBL" id="MCR9015744.1"/>
    </source>
</evidence>
<dbReference type="EMBL" id="JANSUY010000010">
    <property type="protein sequence ID" value="MCR9015744.1"/>
    <property type="molecule type" value="Genomic_DNA"/>
</dbReference>
<organism evidence="1 2">
    <name type="scientific">Aquiflexum gelatinilyticum</name>
    <dbReference type="NCBI Taxonomy" id="2961943"/>
    <lineage>
        <taxon>Bacteria</taxon>
        <taxon>Pseudomonadati</taxon>
        <taxon>Bacteroidota</taxon>
        <taxon>Cytophagia</taxon>
        <taxon>Cytophagales</taxon>
        <taxon>Cyclobacteriaceae</taxon>
        <taxon>Aquiflexum</taxon>
    </lineage>
</organism>
<name>A0A9X2P3U7_9BACT</name>
<dbReference type="RefSeq" id="WP_258423607.1">
    <property type="nucleotide sequence ID" value="NZ_JANSUY010000010.1"/>
</dbReference>
<dbReference type="Proteomes" id="UP001142175">
    <property type="component" value="Unassembled WGS sequence"/>
</dbReference>
<evidence type="ECO:0000313" key="2">
    <source>
        <dbReference type="Proteomes" id="UP001142175"/>
    </source>
</evidence>
<keyword evidence="2" id="KW-1185">Reference proteome</keyword>
<accession>A0A9X2P3U7</accession>
<dbReference type="AlphaFoldDB" id="A0A9X2P3U7"/>
<gene>
    <name evidence="1" type="ORF">NU887_11915</name>
</gene>
<reference evidence="1" key="1">
    <citation type="submission" date="2022-08" db="EMBL/GenBank/DDBJ databases">
        <authorList>
            <person name="Zhang D."/>
        </authorList>
    </citation>
    <scope>NUCLEOTIDE SEQUENCE</scope>
    <source>
        <strain evidence="1">XJ19-11</strain>
    </source>
</reference>
<comment type="caution">
    <text evidence="1">The sequence shown here is derived from an EMBL/GenBank/DDBJ whole genome shotgun (WGS) entry which is preliminary data.</text>
</comment>
<proteinExistence type="predicted"/>